<dbReference type="RefSeq" id="WP_221600208.1">
    <property type="nucleotide sequence ID" value="NZ_JAIGNU010000001.1"/>
</dbReference>
<dbReference type="Proteomes" id="UP000782554">
    <property type="component" value="Unassembled WGS sequence"/>
</dbReference>
<dbReference type="SUPFAM" id="SSF82171">
    <property type="entry name" value="DPP6 N-terminal domain-like"/>
    <property type="match status" value="1"/>
</dbReference>
<comment type="caution">
    <text evidence="4">The sequence shown here is derived from an EMBL/GenBank/DDBJ whole genome shotgun (WGS) entry which is preliminary data.</text>
</comment>
<dbReference type="PANTHER" id="PTHR42776">
    <property type="entry name" value="SERINE PEPTIDASE S9 FAMILY MEMBER"/>
    <property type="match status" value="1"/>
</dbReference>
<dbReference type="SUPFAM" id="SSF53474">
    <property type="entry name" value="alpha/beta-Hydrolases"/>
    <property type="match status" value="1"/>
</dbReference>
<evidence type="ECO:0000313" key="5">
    <source>
        <dbReference type="Proteomes" id="UP000782554"/>
    </source>
</evidence>
<name>A0ABS7JR96_9SPHN</name>
<gene>
    <name evidence="4" type="ORF">K3181_01700</name>
</gene>
<protein>
    <submittedName>
        <fullName evidence="4">Prolyl oligopeptidase family serine peptidase</fullName>
    </submittedName>
</protein>
<evidence type="ECO:0000256" key="1">
    <source>
        <dbReference type="ARBA" id="ARBA00022801"/>
    </source>
</evidence>
<dbReference type="InterPro" id="IPR001375">
    <property type="entry name" value="Peptidase_S9_cat"/>
</dbReference>
<evidence type="ECO:0000259" key="3">
    <source>
        <dbReference type="Pfam" id="PF00326"/>
    </source>
</evidence>
<keyword evidence="1" id="KW-0378">Hydrolase</keyword>
<evidence type="ECO:0000256" key="2">
    <source>
        <dbReference type="SAM" id="SignalP"/>
    </source>
</evidence>
<accession>A0ABS7JR96</accession>
<feature type="signal peptide" evidence="2">
    <location>
        <begin position="1"/>
        <end position="20"/>
    </location>
</feature>
<evidence type="ECO:0000313" key="4">
    <source>
        <dbReference type="EMBL" id="MBX7500156.1"/>
    </source>
</evidence>
<keyword evidence="5" id="KW-1185">Reference proteome</keyword>
<dbReference type="Pfam" id="PF00326">
    <property type="entry name" value="Peptidase_S9"/>
    <property type="match status" value="1"/>
</dbReference>
<dbReference type="PANTHER" id="PTHR42776:SF27">
    <property type="entry name" value="DIPEPTIDYL PEPTIDASE FAMILY MEMBER 6"/>
    <property type="match status" value="1"/>
</dbReference>
<dbReference type="InterPro" id="IPR029058">
    <property type="entry name" value="AB_hydrolase_fold"/>
</dbReference>
<dbReference type="EMBL" id="JAIGNU010000001">
    <property type="protein sequence ID" value="MBX7500156.1"/>
    <property type="molecule type" value="Genomic_DNA"/>
</dbReference>
<feature type="domain" description="Peptidase S9 prolyl oligopeptidase catalytic" evidence="3">
    <location>
        <begin position="446"/>
        <end position="650"/>
    </location>
</feature>
<organism evidence="4 5">
    <name type="scientific">Qipengyuania mesophila</name>
    <dbReference type="NCBI Taxonomy" id="2867246"/>
    <lineage>
        <taxon>Bacteria</taxon>
        <taxon>Pseudomonadati</taxon>
        <taxon>Pseudomonadota</taxon>
        <taxon>Alphaproteobacteria</taxon>
        <taxon>Sphingomonadales</taxon>
        <taxon>Erythrobacteraceae</taxon>
        <taxon>Qipengyuania</taxon>
    </lineage>
</organism>
<reference evidence="4 5" key="1">
    <citation type="submission" date="2021-08" db="EMBL/GenBank/DDBJ databases">
        <title>Comparative Genomics Analysis of the Genus Qipengyuania Reveals Extensive Genetic Diversity and Metabolic Versatility, Including the Description of Fifteen Novel Species.</title>
        <authorList>
            <person name="Liu Y."/>
        </authorList>
    </citation>
    <scope>NUCLEOTIDE SEQUENCE [LARGE SCALE GENOMIC DNA]</scope>
    <source>
        <strain evidence="4 5">YG27</strain>
    </source>
</reference>
<sequence length="654" mass="73123">MNFVKVFCAVVLAAASPAFAQEGNGPTEPVSHLAVENAEIPIAAFSTRSDFGTAMLSPKGTRFAFVHRSDGEAKVVLMDSDTLEPLHTIRTGEKYGFNWFRWAGEDRILMSIEATTSFFGMPIPISRLVVFDIPTQKATAIGFRKQGVEGDDVLYIDPYGRFIILSMSESLFEQPDVWRYPLDGSGEDGAVKVQKRDRLVDEWFADDQGTVRMGVGWTRGDSTIIHYRSAPGEDLRRVTKLKRDAEELDNWDILGIYAGSDTGYAMMKGADGRQVLREFDYATGEPGRLIHQQPGWDVDSVLFNDRKLVGIRYTDDERQTVWFDEEMAAHQKALEQALPGSRISIASRAGTERMLVMQYGASDPGALYVFTPAQRSLKMIAALRPEIDHTRMSEVRAIEYAARDGTPIRAYLTLPRGREAHDLPLVVLPHGGPYGIRDTLRYDDWPQLLASRGYAVLQPNFRGSGGYGEAFEELGDGQIGRRMQDDLDDAMDWAVAKGFVDPGRVCMVGASYGGYAALWGVIRNPERYRCAASFAGVTDFNAQIKYSGKYMERRYRKDFRRKVKGEGDAEIDLDDVSPASQIHRLTRPVLLVHGNEDTRVPFSQFKTMVEAAEKAGKTLETLELEDNHNLAKEESERAWLEALVAFLAQHNPPD</sequence>
<dbReference type="Gene3D" id="3.40.50.1820">
    <property type="entry name" value="alpha/beta hydrolase"/>
    <property type="match status" value="1"/>
</dbReference>
<proteinExistence type="predicted"/>
<keyword evidence="2" id="KW-0732">Signal</keyword>
<feature type="chain" id="PRO_5046938063" evidence="2">
    <location>
        <begin position="21"/>
        <end position="654"/>
    </location>
</feature>